<comment type="caution">
    <text evidence="4">The sequence shown here is derived from an EMBL/GenBank/DDBJ whole genome shotgun (WGS) entry which is preliminary data.</text>
</comment>
<keyword evidence="2" id="KW-1133">Transmembrane helix</keyword>
<sequence>MSSTVLLALGLVLLVVAALVVGHRTARELATGGYRIVEDEATHPTPPSWWVAPLLAALVVLLTLTVGDTAAYAALPAYLLFAWLTVCLVWIDVDVHRLPAGLTRPALPAFAVLLVPPTVETGEWDRLLVAGLCSLGLTVAYVAFALLPGGGFGGGDIQLAPAIGLLLGWLSVGHVVVGTLAAFVVGGLTAVVLLVTRRAGRSSAMAFGPSMCAGAIVAAAWGQQLLDGYLGR</sequence>
<dbReference type="GO" id="GO:0005886">
    <property type="term" value="C:plasma membrane"/>
    <property type="evidence" value="ECO:0007669"/>
    <property type="project" value="TreeGrafter"/>
</dbReference>
<evidence type="ECO:0000259" key="3">
    <source>
        <dbReference type="Pfam" id="PF01478"/>
    </source>
</evidence>
<feature type="transmembrane region" description="Helical" evidence="2">
    <location>
        <begin position="167"/>
        <end position="195"/>
    </location>
</feature>
<dbReference type="PANTHER" id="PTHR30487:SF0">
    <property type="entry name" value="PREPILIN LEADER PEPTIDASE_N-METHYLTRANSFERASE-RELATED"/>
    <property type="match status" value="1"/>
</dbReference>
<feature type="transmembrane region" description="Helical" evidence="2">
    <location>
        <begin position="207"/>
        <end position="226"/>
    </location>
</feature>
<dbReference type="InterPro" id="IPR000045">
    <property type="entry name" value="Prepilin_IV_endopep_pep"/>
</dbReference>
<feature type="transmembrane region" description="Helical" evidence="2">
    <location>
        <begin position="46"/>
        <end position="64"/>
    </location>
</feature>
<proteinExistence type="inferred from homology"/>
<dbReference type="EMBL" id="BKBA01000009">
    <property type="protein sequence ID" value="GEQ14301.1"/>
    <property type="molecule type" value="Genomic_DNA"/>
</dbReference>
<dbReference type="Gene3D" id="1.20.120.1220">
    <property type="match status" value="1"/>
</dbReference>
<dbReference type="PANTHER" id="PTHR30487">
    <property type="entry name" value="TYPE 4 PREPILIN-LIKE PROTEINS LEADER PEPTIDE-PROCESSING ENZYME"/>
    <property type="match status" value="1"/>
</dbReference>
<keyword evidence="5" id="KW-1185">Reference proteome</keyword>
<dbReference type="Pfam" id="PF01478">
    <property type="entry name" value="Peptidase_A24"/>
    <property type="match status" value="1"/>
</dbReference>
<dbReference type="GO" id="GO:0004190">
    <property type="term" value="F:aspartic-type endopeptidase activity"/>
    <property type="evidence" value="ECO:0007669"/>
    <property type="project" value="InterPro"/>
</dbReference>
<dbReference type="RefSeq" id="WP_147065329.1">
    <property type="nucleotide sequence ID" value="NZ_BAABDN010000002.1"/>
</dbReference>
<accession>A0A512T2B9</accession>
<keyword evidence="2" id="KW-0472">Membrane</keyword>
<keyword evidence="2" id="KW-0812">Transmembrane</keyword>
<dbReference type="GO" id="GO:0006465">
    <property type="term" value="P:signal peptide processing"/>
    <property type="evidence" value="ECO:0007669"/>
    <property type="project" value="TreeGrafter"/>
</dbReference>
<reference evidence="4 5" key="1">
    <citation type="submission" date="2019-07" db="EMBL/GenBank/DDBJ databases">
        <title>Whole genome shotgun sequence of Knoellia locipacati NBRC 109775.</title>
        <authorList>
            <person name="Hosoyama A."/>
            <person name="Uohara A."/>
            <person name="Ohji S."/>
            <person name="Ichikawa N."/>
        </authorList>
    </citation>
    <scope>NUCLEOTIDE SEQUENCE [LARGE SCALE GENOMIC DNA]</scope>
    <source>
        <strain evidence="4 5">NBRC 109775</strain>
    </source>
</reference>
<name>A0A512T2B9_9MICO</name>
<evidence type="ECO:0000256" key="2">
    <source>
        <dbReference type="SAM" id="Phobius"/>
    </source>
</evidence>
<dbReference type="AlphaFoldDB" id="A0A512T2B9"/>
<dbReference type="OrthoDB" id="2087435at2"/>
<feature type="domain" description="Prepilin type IV endopeptidase peptidase" evidence="3">
    <location>
        <begin position="79"/>
        <end position="190"/>
    </location>
</feature>
<evidence type="ECO:0000313" key="4">
    <source>
        <dbReference type="EMBL" id="GEQ14301.1"/>
    </source>
</evidence>
<evidence type="ECO:0000256" key="1">
    <source>
        <dbReference type="ARBA" id="ARBA00005801"/>
    </source>
</evidence>
<evidence type="ECO:0000313" key="5">
    <source>
        <dbReference type="Proteomes" id="UP000321793"/>
    </source>
</evidence>
<comment type="similarity">
    <text evidence="1">Belongs to the peptidase A24 family.</text>
</comment>
<organism evidence="4 5">
    <name type="scientific">Knoellia locipacati</name>
    <dbReference type="NCBI Taxonomy" id="882824"/>
    <lineage>
        <taxon>Bacteria</taxon>
        <taxon>Bacillati</taxon>
        <taxon>Actinomycetota</taxon>
        <taxon>Actinomycetes</taxon>
        <taxon>Micrococcales</taxon>
        <taxon>Intrasporangiaceae</taxon>
        <taxon>Knoellia</taxon>
    </lineage>
</organism>
<protein>
    <recommendedName>
        <fullName evidence="3">Prepilin type IV endopeptidase peptidase domain-containing protein</fullName>
    </recommendedName>
</protein>
<feature type="transmembrane region" description="Helical" evidence="2">
    <location>
        <begin position="71"/>
        <end position="91"/>
    </location>
</feature>
<gene>
    <name evidence="4" type="ORF">KLO01_23480</name>
</gene>
<feature type="transmembrane region" description="Helical" evidence="2">
    <location>
        <begin position="127"/>
        <end position="147"/>
    </location>
</feature>
<dbReference type="InterPro" id="IPR050882">
    <property type="entry name" value="Prepilin_peptidase/N-MTase"/>
</dbReference>
<dbReference type="Proteomes" id="UP000321793">
    <property type="component" value="Unassembled WGS sequence"/>
</dbReference>